<sequence>MEVRSAKLSDGPAIMNLVDQLGYPAELNTVENRLSILLSNRDIIVLVATVDERVVGWIQANYSISLETDYGVEIIGLVVDDKIRGHGVGAALIREAVAWARKKEAGFLRVRCNVVRTGSHLFYLKNDFTLCKEQKVFDRVL</sequence>
<feature type="domain" description="N-acetyltransferase" evidence="1">
    <location>
        <begin position="1"/>
        <end position="141"/>
    </location>
</feature>
<dbReference type="OrthoDB" id="9792929at2"/>
<keyword evidence="2" id="KW-0808">Transferase</keyword>
<dbReference type="Pfam" id="PF00583">
    <property type="entry name" value="Acetyltransf_1"/>
    <property type="match status" value="1"/>
</dbReference>
<dbReference type="SUPFAM" id="SSF55729">
    <property type="entry name" value="Acyl-CoA N-acyltransferases (Nat)"/>
    <property type="match status" value="1"/>
</dbReference>
<comment type="caution">
    <text evidence="2">The sequence shown here is derived from an EMBL/GenBank/DDBJ whole genome shotgun (WGS) entry which is preliminary data.</text>
</comment>
<evidence type="ECO:0000259" key="1">
    <source>
        <dbReference type="PROSITE" id="PS51186"/>
    </source>
</evidence>
<gene>
    <name evidence="2" type="ORF">CLV99_4311</name>
</gene>
<evidence type="ECO:0000313" key="2">
    <source>
        <dbReference type="EMBL" id="TDQ73873.1"/>
    </source>
</evidence>
<dbReference type="Gene3D" id="3.40.630.30">
    <property type="match status" value="1"/>
</dbReference>
<protein>
    <submittedName>
        <fullName evidence="2">Putative N-acetyltransferase YhbS</fullName>
    </submittedName>
</protein>
<dbReference type="InterPro" id="IPR000182">
    <property type="entry name" value="GNAT_dom"/>
</dbReference>
<evidence type="ECO:0000313" key="3">
    <source>
        <dbReference type="Proteomes" id="UP000295292"/>
    </source>
</evidence>
<reference evidence="2 3" key="1">
    <citation type="submission" date="2019-03" db="EMBL/GenBank/DDBJ databases">
        <title>Genomic Encyclopedia of Archaeal and Bacterial Type Strains, Phase II (KMG-II): from individual species to whole genera.</title>
        <authorList>
            <person name="Goeker M."/>
        </authorList>
    </citation>
    <scope>NUCLEOTIDE SEQUENCE [LARGE SCALE GENOMIC DNA]</scope>
    <source>
        <strain evidence="2 3">DSM 28353</strain>
    </source>
</reference>
<name>A0A4V3DCX6_9SPHI</name>
<dbReference type="RefSeq" id="WP_133586446.1">
    <property type="nucleotide sequence ID" value="NZ_SNYV01000018.1"/>
</dbReference>
<dbReference type="CDD" id="cd04301">
    <property type="entry name" value="NAT_SF"/>
    <property type="match status" value="1"/>
</dbReference>
<accession>A0A4V3DCX6</accession>
<dbReference type="GO" id="GO:0016747">
    <property type="term" value="F:acyltransferase activity, transferring groups other than amino-acyl groups"/>
    <property type="evidence" value="ECO:0007669"/>
    <property type="project" value="InterPro"/>
</dbReference>
<dbReference type="PROSITE" id="PS51186">
    <property type="entry name" value="GNAT"/>
    <property type="match status" value="1"/>
</dbReference>
<dbReference type="Proteomes" id="UP000295292">
    <property type="component" value="Unassembled WGS sequence"/>
</dbReference>
<dbReference type="InterPro" id="IPR016181">
    <property type="entry name" value="Acyl_CoA_acyltransferase"/>
</dbReference>
<organism evidence="2 3">
    <name type="scientific">Sphingobacterium yanglingense</name>
    <dbReference type="NCBI Taxonomy" id="1437280"/>
    <lineage>
        <taxon>Bacteria</taxon>
        <taxon>Pseudomonadati</taxon>
        <taxon>Bacteroidota</taxon>
        <taxon>Sphingobacteriia</taxon>
        <taxon>Sphingobacteriales</taxon>
        <taxon>Sphingobacteriaceae</taxon>
        <taxon>Sphingobacterium</taxon>
    </lineage>
</organism>
<keyword evidence="3" id="KW-1185">Reference proteome</keyword>
<dbReference type="AlphaFoldDB" id="A0A4V3DCX6"/>
<proteinExistence type="predicted"/>
<dbReference type="EMBL" id="SNYV01000018">
    <property type="protein sequence ID" value="TDQ73873.1"/>
    <property type="molecule type" value="Genomic_DNA"/>
</dbReference>